<dbReference type="Pfam" id="PF14034">
    <property type="entry name" value="Spore_YtrH"/>
    <property type="match status" value="1"/>
</dbReference>
<gene>
    <name evidence="2" type="ordered locus">Desmer_0409</name>
</gene>
<reference evidence="3" key="2">
    <citation type="submission" date="2012-08" db="EMBL/GenBank/DDBJ databases">
        <title>Finished genome of Desulfosporosinus meridiei DSM 13257.</title>
        <authorList>
            <person name="Huntemann M."/>
            <person name="Wei C.-L."/>
            <person name="Han J."/>
            <person name="Detter J.C."/>
            <person name="Han C."/>
            <person name="Davenport K."/>
            <person name="Daligault H."/>
            <person name="Erkkila T."/>
            <person name="Gu W."/>
            <person name="Munk A.C.C."/>
            <person name="Teshima H."/>
            <person name="Xu Y."/>
            <person name="Chain P."/>
            <person name="Tapia R."/>
            <person name="Chen A."/>
            <person name="Krypides N."/>
            <person name="Mavromatis K."/>
            <person name="Markowitz V."/>
            <person name="Szeto E."/>
            <person name="Ivanova N."/>
            <person name="Mikhailova N."/>
            <person name="Ovchinnikova G."/>
            <person name="Pagani I."/>
            <person name="Pati A."/>
            <person name="Goodwin L."/>
            <person name="Peters L."/>
            <person name="Pitluck S."/>
            <person name="Woyke T."/>
            <person name="Pester M."/>
            <person name="Spring S."/>
            <person name="Ollivier B."/>
            <person name="Rattei T."/>
            <person name="Klenk H.-P."/>
            <person name="Wagner M."/>
            <person name="Loy A."/>
        </authorList>
    </citation>
    <scope>NUCLEOTIDE SEQUENCE [LARGE SCALE GENOMIC DNA]</scope>
    <source>
        <strain evidence="3">ATCC BAA-275 / DSM 13257 / NCIMB 13706 / S10</strain>
    </source>
</reference>
<keyword evidence="3" id="KW-1185">Reference proteome</keyword>
<dbReference type="HOGENOM" id="CLU_128689_1_0_9"/>
<dbReference type="EMBL" id="CP003629">
    <property type="protein sequence ID" value="AFQ42459.1"/>
    <property type="molecule type" value="Genomic_DNA"/>
</dbReference>
<dbReference type="AlphaFoldDB" id="J7IQK7"/>
<dbReference type="Proteomes" id="UP000005262">
    <property type="component" value="Chromosome"/>
</dbReference>
<dbReference type="InterPro" id="IPR025689">
    <property type="entry name" value="Spore_YtrH"/>
</dbReference>
<evidence type="ECO:0000313" key="3">
    <source>
        <dbReference type="Proteomes" id="UP000005262"/>
    </source>
</evidence>
<name>J7IQK7_DESMD</name>
<keyword evidence="1" id="KW-0812">Transmembrane</keyword>
<sequence>MRGSYLNHRGAYGMVIILSSLFSSTVNNFLISFGVVVGASIFGGIGAVITNDPPLKAMLDIASSIKIWAVAVTLGGTFDSFAVIEKGLFEGEFRSIIKQAIYVLTALLGANMGYKIIKLIQRCSE</sequence>
<evidence type="ECO:0000313" key="2">
    <source>
        <dbReference type="EMBL" id="AFQ42459.1"/>
    </source>
</evidence>
<dbReference type="KEGG" id="dmi:Desmer_0409"/>
<accession>J7IQK7</accession>
<feature type="transmembrane region" description="Helical" evidence="1">
    <location>
        <begin position="65"/>
        <end position="84"/>
    </location>
</feature>
<evidence type="ECO:0008006" key="4">
    <source>
        <dbReference type="Google" id="ProtNLM"/>
    </source>
</evidence>
<keyword evidence="1" id="KW-1133">Transmembrane helix</keyword>
<feature type="transmembrane region" description="Helical" evidence="1">
    <location>
        <begin position="12"/>
        <end position="45"/>
    </location>
</feature>
<proteinExistence type="predicted"/>
<keyword evidence="1" id="KW-0472">Membrane</keyword>
<dbReference type="eggNOG" id="ENOG50330BE">
    <property type="taxonomic scope" value="Bacteria"/>
</dbReference>
<dbReference type="STRING" id="768704.Desmer_0409"/>
<organism evidence="2 3">
    <name type="scientific">Desulfosporosinus meridiei (strain ATCC BAA-275 / DSM 13257 / KCTC 12902 / NCIMB 13706 / S10)</name>
    <dbReference type="NCBI Taxonomy" id="768704"/>
    <lineage>
        <taxon>Bacteria</taxon>
        <taxon>Bacillati</taxon>
        <taxon>Bacillota</taxon>
        <taxon>Clostridia</taxon>
        <taxon>Eubacteriales</taxon>
        <taxon>Desulfitobacteriaceae</taxon>
        <taxon>Desulfosporosinus</taxon>
    </lineage>
</organism>
<reference evidence="2 3" key="1">
    <citation type="journal article" date="2012" name="J. Bacteriol.">
        <title>Complete genome sequences of Desulfosporosinus orientis DSM765T, Desulfosporosinus youngiae DSM17734T, Desulfosporosinus meridiei DSM13257T, and Desulfosporosinus acidiphilus DSM22704T.</title>
        <authorList>
            <person name="Pester M."/>
            <person name="Brambilla E."/>
            <person name="Alazard D."/>
            <person name="Rattei T."/>
            <person name="Weinmaier T."/>
            <person name="Han J."/>
            <person name="Lucas S."/>
            <person name="Lapidus A."/>
            <person name="Cheng J.F."/>
            <person name="Goodwin L."/>
            <person name="Pitluck S."/>
            <person name="Peters L."/>
            <person name="Ovchinnikova G."/>
            <person name="Teshima H."/>
            <person name="Detter J.C."/>
            <person name="Han C.S."/>
            <person name="Tapia R."/>
            <person name="Land M.L."/>
            <person name="Hauser L."/>
            <person name="Kyrpides N.C."/>
            <person name="Ivanova N.N."/>
            <person name="Pagani I."/>
            <person name="Huntmann M."/>
            <person name="Wei C.L."/>
            <person name="Davenport K.W."/>
            <person name="Daligault H."/>
            <person name="Chain P.S."/>
            <person name="Chen A."/>
            <person name="Mavromatis K."/>
            <person name="Markowitz V."/>
            <person name="Szeto E."/>
            <person name="Mikhailova N."/>
            <person name="Pati A."/>
            <person name="Wagner M."/>
            <person name="Woyke T."/>
            <person name="Ollivier B."/>
            <person name="Klenk H.P."/>
            <person name="Spring S."/>
            <person name="Loy A."/>
        </authorList>
    </citation>
    <scope>NUCLEOTIDE SEQUENCE [LARGE SCALE GENOMIC DNA]</scope>
    <source>
        <strain evidence="3">ATCC BAA-275 / DSM 13257 / NCIMB 13706 / S10</strain>
    </source>
</reference>
<evidence type="ECO:0000256" key="1">
    <source>
        <dbReference type="SAM" id="Phobius"/>
    </source>
</evidence>
<protein>
    <recommendedName>
        <fullName evidence="4">Sporulation protein YtrH</fullName>
    </recommendedName>
</protein>